<dbReference type="InterPro" id="IPR046342">
    <property type="entry name" value="CBS_dom_sf"/>
</dbReference>
<dbReference type="AlphaFoldDB" id="A0A5P2DUV5"/>
<dbReference type="InterPro" id="IPR000644">
    <property type="entry name" value="CBS_dom"/>
</dbReference>
<accession>A0A5P2DUV5</accession>
<feature type="transmembrane region" description="Helical" evidence="9">
    <location>
        <begin position="50"/>
        <end position="77"/>
    </location>
</feature>
<keyword evidence="7" id="KW-0129">CBS domain</keyword>
<evidence type="ECO:0000313" key="13">
    <source>
        <dbReference type="Proteomes" id="UP000324101"/>
    </source>
</evidence>
<dbReference type="InterPro" id="IPR002550">
    <property type="entry name" value="CNNM"/>
</dbReference>
<evidence type="ECO:0000256" key="1">
    <source>
        <dbReference type="ARBA" id="ARBA00004651"/>
    </source>
</evidence>
<comment type="subcellular location">
    <subcellularLocation>
        <location evidence="1">Cell membrane</location>
        <topology evidence="1">Multi-pass membrane protein</topology>
    </subcellularLocation>
</comment>
<evidence type="ECO:0000259" key="11">
    <source>
        <dbReference type="PROSITE" id="PS51846"/>
    </source>
</evidence>
<dbReference type="CDD" id="cd04590">
    <property type="entry name" value="CBS_pair_CorC_HlyC_assoc"/>
    <property type="match status" value="1"/>
</dbReference>
<organism evidence="12 13">
    <name type="scientific">Streptomyces venezuelae</name>
    <dbReference type="NCBI Taxonomy" id="54571"/>
    <lineage>
        <taxon>Bacteria</taxon>
        <taxon>Bacillati</taxon>
        <taxon>Actinomycetota</taxon>
        <taxon>Actinomycetes</taxon>
        <taxon>Kitasatosporales</taxon>
        <taxon>Streptomycetaceae</taxon>
        <taxon>Streptomyces</taxon>
    </lineage>
</organism>
<evidence type="ECO:0000256" key="2">
    <source>
        <dbReference type="ARBA" id="ARBA00022475"/>
    </source>
</evidence>
<dbReference type="PANTHER" id="PTHR43099">
    <property type="entry name" value="UPF0053 PROTEIN YRKA"/>
    <property type="match status" value="1"/>
</dbReference>
<feature type="transmembrane region" description="Helical" evidence="9">
    <location>
        <begin position="97"/>
        <end position="114"/>
    </location>
</feature>
<gene>
    <name evidence="12" type="ORF">DEJ51_30320</name>
</gene>
<evidence type="ECO:0008006" key="14">
    <source>
        <dbReference type="Google" id="ProtNLM"/>
    </source>
</evidence>
<reference evidence="12 13" key="1">
    <citation type="submission" date="2018-05" db="EMBL/GenBank/DDBJ databases">
        <title>Streptomyces venezuelae.</title>
        <authorList>
            <person name="Kim W."/>
            <person name="Lee N."/>
            <person name="Cho B.-K."/>
        </authorList>
    </citation>
    <scope>NUCLEOTIDE SEQUENCE [LARGE SCALE GENOMIC DNA]</scope>
    <source>
        <strain evidence="12 13">ATCC 21018</strain>
    </source>
</reference>
<feature type="transmembrane region" description="Helical" evidence="9">
    <location>
        <begin position="126"/>
        <end position="143"/>
    </location>
</feature>
<dbReference type="PROSITE" id="PS51371">
    <property type="entry name" value="CBS"/>
    <property type="match status" value="2"/>
</dbReference>
<dbReference type="OrthoDB" id="110231at2"/>
<evidence type="ECO:0000256" key="7">
    <source>
        <dbReference type="PROSITE-ProRule" id="PRU00703"/>
    </source>
</evidence>
<keyword evidence="4" id="KW-0677">Repeat</keyword>
<evidence type="ECO:0000256" key="3">
    <source>
        <dbReference type="ARBA" id="ARBA00022692"/>
    </source>
</evidence>
<evidence type="ECO:0000256" key="9">
    <source>
        <dbReference type="SAM" id="Phobius"/>
    </source>
</evidence>
<dbReference type="RefSeq" id="WP_150260770.1">
    <property type="nucleotide sequence ID" value="NZ_CP029189.1"/>
</dbReference>
<sequence length="356" mass="38050">MTTVQLLIGALTLVTNAFFVGAEFALISVRRSQVEPAALKGDRRAKTTLWGLEHLSAMMATAQLGIAVSSLVLGAVAEPAIAHLLEPPFASLGVPEALIHPIAFVIALTLATYLHMLVGEMVPKNIALAAPAPTALLLGPPLVALTRALRPLVFGINAFANALLRLLKVEPKDEVASVFTDDELARLVKDSRDAGLLDPEDSERLQDALELGTRTVDEIMIPRSEFVTVNQDVTPRGLERVAAEHGFSRLVVTSPRGEILGFLHIKDALAATERTAPFPRESLHVVTTVDRATPLDDTMTAMRTAGTHLAAVADPEGGVIGFVTMEDVLEELVGEAAHHPLLPAGRVHRKEPPSPR</sequence>
<dbReference type="GO" id="GO:0005886">
    <property type="term" value="C:plasma membrane"/>
    <property type="evidence" value="ECO:0007669"/>
    <property type="project" value="UniProtKB-SubCell"/>
</dbReference>
<dbReference type="PROSITE" id="PS51846">
    <property type="entry name" value="CNNM"/>
    <property type="match status" value="1"/>
</dbReference>
<feature type="domain" description="CBS" evidence="10">
    <location>
        <begin position="282"/>
        <end position="341"/>
    </location>
</feature>
<evidence type="ECO:0000256" key="4">
    <source>
        <dbReference type="ARBA" id="ARBA00022737"/>
    </source>
</evidence>
<dbReference type="Pfam" id="PF01595">
    <property type="entry name" value="CNNM"/>
    <property type="match status" value="1"/>
</dbReference>
<protein>
    <recommendedName>
        <fullName evidence="14">HlyC/CorC family transporter</fullName>
    </recommendedName>
</protein>
<dbReference type="InterPro" id="IPR051676">
    <property type="entry name" value="UPF0053_domain"/>
</dbReference>
<dbReference type="InterPro" id="IPR044751">
    <property type="entry name" value="Ion_transp-like_CBS"/>
</dbReference>
<proteinExistence type="predicted"/>
<keyword evidence="3 8" id="KW-0812">Transmembrane</keyword>
<dbReference type="EMBL" id="CP029189">
    <property type="protein sequence ID" value="QES57918.1"/>
    <property type="molecule type" value="Genomic_DNA"/>
</dbReference>
<name>A0A5P2DUV5_STRVZ</name>
<keyword evidence="2" id="KW-1003">Cell membrane</keyword>
<keyword evidence="5 8" id="KW-1133">Transmembrane helix</keyword>
<evidence type="ECO:0000259" key="10">
    <source>
        <dbReference type="PROSITE" id="PS51371"/>
    </source>
</evidence>
<feature type="domain" description="CBS" evidence="10">
    <location>
        <begin position="220"/>
        <end position="278"/>
    </location>
</feature>
<feature type="domain" description="CNNM transmembrane" evidence="11">
    <location>
        <begin position="1"/>
        <end position="201"/>
    </location>
</feature>
<evidence type="ECO:0000256" key="5">
    <source>
        <dbReference type="ARBA" id="ARBA00022989"/>
    </source>
</evidence>
<feature type="transmembrane region" description="Helical" evidence="9">
    <location>
        <begin position="6"/>
        <end position="29"/>
    </location>
</feature>
<evidence type="ECO:0000313" key="12">
    <source>
        <dbReference type="EMBL" id="QES57918.1"/>
    </source>
</evidence>
<evidence type="ECO:0000256" key="6">
    <source>
        <dbReference type="ARBA" id="ARBA00023136"/>
    </source>
</evidence>
<dbReference type="Gene3D" id="3.10.580.10">
    <property type="entry name" value="CBS-domain"/>
    <property type="match status" value="1"/>
</dbReference>
<keyword evidence="6 8" id="KW-0472">Membrane</keyword>
<evidence type="ECO:0000256" key="8">
    <source>
        <dbReference type="PROSITE-ProRule" id="PRU01193"/>
    </source>
</evidence>
<dbReference type="PANTHER" id="PTHR43099:SF4">
    <property type="entry name" value="INTEGRAL MEMBRANE PROTEIN"/>
    <property type="match status" value="1"/>
</dbReference>
<dbReference type="Pfam" id="PF00571">
    <property type="entry name" value="CBS"/>
    <property type="match status" value="2"/>
</dbReference>
<dbReference type="Proteomes" id="UP000324101">
    <property type="component" value="Chromosome"/>
</dbReference>
<dbReference type="SMART" id="SM00116">
    <property type="entry name" value="CBS"/>
    <property type="match status" value="2"/>
</dbReference>
<dbReference type="SUPFAM" id="SSF54631">
    <property type="entry name" value="CBS-domain pair"/>
    <property type="match status" value="1"/>
</dbReference>